<dbReference type="AlphaFoldDB" id="A0AAJ6AJB8"/>
<keyword evidence="2" id="KW-1133">Transmembrane helix</keyword>
<feature type="transmembrane region" description="Helical" evidence="2">
    <location>
        <begin position="38"/>
        <end position="59"/>
    </location>
</feature>
<evidence type="ECO:0000313" key="4">
    <source>
        <dbReference type="Proteomes" id="UP001224674"/>
    </source>
</evidence>
<accession>A0AAJ6AJB8</accession>
<sequence>MVNSPVPAQASASDSLANRYGRSQSKNSPEKQARRRRWGIIIAVTALILAVALAGVWTYSMTEDRLSYKDVGFDIVSEDHATVRFQLTKEHDATVSCAVQVLADNYAVVGWKTVIIGPEAAGEQIDSSPSDLTSYYDVQVRTDGLGTNGGVNDCWYYEDGPSNISYFDVER</sequence>
<gene>
    <name evidence="3" type="ORF">QDX21_06115</name>
</gene>
<dbReference type="RefSeq" id="WP_279675384.1">
    <property type="nucleotide sequence ID" value="NZ_CP122563.1"/>
</dbReference>
<feature type="compositionally biased region" description="Polar residues" evidence="1">
    <location>
        <begin position="10"/>
        <end position="27"/>
    </location>
</feature>
<feature type="region of interest" description="Disordered" evidence="1">
    <location>
        <begin position="1"/>
        <end position="31"/>
    </location>
</feature>
<dbReference type="GeneID" id="83695581"/>
<dbReference type="EMBL" id="CP122566">
    <property type="protein sequence ID" value="WGH94355.1"/>
    <property type="molecule type" value="Genomic_DNA"/>
</dbReference>
<organism evidence="3 4">
    <name type="scientific">Auritidibacter ignavus</name>
    <dbReference type="NCBI Taxonomy" id="678932"/>
    <lineage>
        <taxon>Bacteria</taxon>
        <taxon>Bacillati</taxon>
        <taxon>Actinomycetota</taxon>
        <taxon>Actinomycetes</taxon>
        <taxon>Micrococcales</taxon>
        <taxon>Micrococcaceae</taxon>
        <taxon>Auritidibacter</taxon>
    </lineage>
</organism>
<evidence type="ECO:0000256" key="1">
    <source>
        <dbReference type="SAM" id="MobiDB-lite"/>
    </source>
</evidence>
<keyword evidence="2" id="KW-0812">Transmembrane</keyword>
<evidence type="ECO:0000313" key="3">
    <source>
        <dbReference type="EMBL" id="WGH94355.1"/>
    </source>
</evidence>
<keyword evidence="2" id="KW-0472">Membrane</keyword>
<dbReference type="Proteomes" id="UP001224674">
    <property type="component" value="Chromosome"/>
</dbReference>
<dbReference type="Pfam" id="PF14155">
    <property type="entry name" value="DUF4307"/>
    <property type="match status" value="1"/>
</dbReference>
<dbReference type="InterPro" id="IPR025443">
    <property type="entry name" value="DUF4307"/>
</dbReference>
<reference evidence="3 4" key="1">
    <citation type="submission" date="2023-03" db="EMBL/GenBank/DDBJ databases">
        <title>Complete genome sequences of several Auritidibacter ignavus strains isolated from ear infections.</title>
        <authorList>
            <person name="Baehr T."/>
            <person name="Baumhoegger A.M."/>
        </authorList>
    </citation>
    <scope>NUCLEOTIDE SEQUENCE [LARGE SCALE GENOMIC DNA]</scope>
    <source>
        <strain evidence="3 4">BABAE-6</strain>
    </source>
</reference>
<name>A0AAJ6AJB8_9MICC</name>
<protein>
    <submittedName>
        <fullName evidence="3">DUF4307 domain-containing protein</fullName>
    </submittedName>
</protein>
<proteinExistence type="predicted"/>
<keyword evidence="4" id="KW-1185">Reference proteome</keyword>
<evidence type="ECO:0000256" key="2">
    <source>
        <dbReference type="SAM" id="Phobius"/>
    </source>
</evidence>